<comment type="caution">
    <text evidence="4">The sequence shown here is derived from an EMBL/GenBank/DDBJ whole genome shotgun (WGS) entry which is preliminary data.</text>
</comment>
<accession>A0A829PWP0</accession>
<keyword evidence="1" id="KW-0479">Metal-binding</keyword>
<protein>
    <submittedName>
        <fullName evidence="4">Calcineurin-like phosphoesterase family protein</fullName>
    </submittedName>
</protein>
<dbReference type="PANTHER" id="PTHR31302:SF31">
    <property type="entry name" value="PHOSPHODIESTERASE YAEI"/>
    <property type="match status" value="1"/>
</dbReference>
<dbReference type="PANTHER" id="PTHR31302">
    <property type="entry name" value="TRANSMEMBRANE PROTEIN WITH METALLOPHOSPHOESTERASE DOMAIN-RELATED"/>
    <property type="match status" value="1"/>
</dbReference>
<evidence type="ECO:0000313" key="5">
    <source>
        <dbReference type="Proteomes" id="UP000020103"/>
    </source>
</evidence>
<gene>
    <name evidence="4" type="ORF">I543_2658</name>
</gene>
<dbReference type="GO" id="GO:0008758">
    <property type="term" value="F:UDP-2,3-diacylglucosamine hydrolase activity"/>
    <property type="evidence" value="ECO:0007669"/>
    <property type="project" value="TreeGrafter"/>
</dbReference>
<dbReference type="InterPro" id="IPR029052">
    <property type="entry name" value="Metallo-depent_PP-like"/>
</dbReference>
<dbReference type="InterPro" id="IPR016538">
    <property type="entry name" value="UCP008292"/>
</dbReference>
<evidence type="ECO:0000256" key="1">
    <source>
        <dbReference type="ARBA" id="ARBA00022723"/>
    </source>
</evidence>
<dbReference type="Proteomes" id="UP000020103">
    <property type="component" value="Unassembled WGS sequence"/>
</dbReference>
<feature type="domain" description="Calcineurin-like phosphoesterase" evidence="3">
    <location>
        <begin position="2"/>
        <end position="205"/>
    </location>
</feature>
<dbReference type="InterPro" id="IPR051158">
    <property type="entry name" value="Metallophosphoesterase_sf"/>
</dbReference>
<dbReference type="GO" id="GO:0016020">
    <property type="term" value="C:membrane"/>
    <property type="evidence" value="ECO:0007669"/>
    <property type="project" value="GOC"/>
</dbReference>
<dbReference type="Pfam" id="PF00149">
    <property type="entry name" value="Metallophos"/>
    <property type="match status" value="1"/>
</dbReference>
<dbReference type="Gene3D" id="3.60.21.10">
    <property type="match status" value="1"/>
</dbReference>
<sequence>MIRVAAVGDIHLGEDSGMQLRPAFDDIDQHADILLLAGDLTRTGTAAEAMTVAGEFAELPVPVVAVLGNHDYHADHAAELTTTLRNHGIAVLDGDSTRVDISGSSVGIAGIKGFGGGFAGRCGSSFGEPEMKAFVGHTMSQANRLACALRELDTDLRIALLHYAPIPETLGGEPLEIYPFLGSYLLGEAIDQAGADLVLHGHAHAGAEKGRTPGGVAVRNVAQPVLRTAYAVYALPSPTEHAALAAGVPMGGCLVKEDRDEFP</sequence>
<dbReference type="GO" id="GO:0009245">
    <property type="term" value="P:lipid A biosynthetic process"/>
    <property type="evidence" value="ECO:0007669"/>
    <property type="project" value="TreeGrafter"/>
</dbReference>
<organism evidence="4 5">
    <name type="scientific">Mycobacteroides abscessus 21</name>
    <dbReference type="NCBI Taxonomy" id="1299324"/>
    <lineage>
        <taxon>Bacteria</taxon>
        <taxon>Bacillati</taxon>
        <taxon>Actinomycetota</taxon>
        <taxon>Actinomycetes</taxon>
        <taxon>Mycobacteriales</taxon>
        <taxon>Mycobacteriaceae</taxon>
        <taxon>Mycobacteroides</taxon>
        <taxon>Mycobacteroides abscessus</taxon>
    </lineage>
</organism>
<evidence type="ECO:0000313" key="4">
    <source>
        <dbReference type="EMBL" id="EUA44962.1"/>
    </source>
</evidence>
<dbReference type="GO" id="GO:0046872">
    <property type="term" value="F:metal ion binding"/>
    <property type="evidence" value="ECO:0007669"/>
    <property type="project" value="UniProtKB-KW"/>
</dbReference>
<name>A0A829PWP0_9MYCO</name>
<evidence type="ECO:0000256" key="2">
    <source>
        <dbReference type="ARBA" id="ARBA00022801"/>
    </source>
</evidence>
<dbReference type="SUPFAM" id="SSF56300">
    <property type="entry name" value="Metallo-dependent phosphatases"/>
    <property type="match status" value="1"/>
</dbReference>
<dbReference type="AlphaFoldDB" id="A0A829PWP0"/>
<dbReference type="PIRSF" id="PIRSF008292">
    <property type="entry name" value="UCP008292"/>
    <property type="match status" value="1"/>
</dbReference>
<reference evidence="4 5" key="1">
    <citation type="submission" date="2013-12" db="EMBL/GenBank/DDBJ databases">
        <authorList>
            <person name="Madinger N."/>
            <person name="Lenaerts A."/>
            <person name="Ordway D."/>
            <person name="DeGroote M.A."/>
            <person name="Parker T."/>
            <person name="Sizemore C."/>
            <person name="Tallon L.J."/>
            <person name="Sadzewicz L.K."/>
            <person name="Sengamalay N."/>
            <person name="Fraser C.M."/>
            <person name="Hine E."/>
            <person name="Shefchek K.A."/>
            <person name="Das S.P."/>
            <person name="Tettelin H."/>
        </authorList>
    </citation>
    <scope>NUCLEOTIDE SEQUENCE [LARGE SCALE GENOMIC DNA]</scope>
    <source>
        <strain evidence="4 5">21</strain>
    </source>
</reference>
<proteinExistence type="predicted"/>
<dbReference type="InterPro" id="IPR004843">
    <property type="entry name" value="Calcineurin-like_PHP"/>
</dbReference>
<keyword evidence="2" id="KW-0378">Hydrolase</keyword>
<evidence type="ECO:0000259" key="3">
    <source>
        <dbReference type="Pfam" id="PF00149"/>
    </source>
</evidence>
<dbReference type="EMBL" id="JAOF01000001">
    <property type="protein sequence ID" value="EUA44962.1"/>
    <property type="molecule type" value="Genomic_DNA"/>
</dbReference>